<dbReference type="AlphaFoldDB" id="A0A158QA21"/>
<feature type="compositionally biased region" description="Basic and acidic residues" evidence="1">
    <location>
        <begin position="152"/>
        <end position="165"/>
    </location>
</feature>
<feature type="compositionally biased region" description="Polar residues" evidence="1">
    <location>
        <begin position="238"/>
        <end position="266"/>
    </location>
</feature>
<feature type="compositionally biased region" description="Polar residues" evidence="1">
    <location>
        <begin position="123"/>
        <end position="135"/>
    </location>
</feature>
<feature type="compositionally biased region" description="Basic residues" evidence="1">
    <location>
        <begin position="334"/>
        <end position="343"/>
    </location>
</feature>
<protein>
    <submittedName>
        <fullName evidence="4">STARP-like antigen</fullName>
    </submittedName>
</protein>
<feature type="compositionally biased region" description="Low complexity" evidence="1">
    <location>
        <begin position="166"/>
        <end position="184"/>
    </location>
</feature>
<feature type="compositionally biased region" description="Polar residues" evidence="1">
    <location>
        <begin position="283"/>
        <end position="309"/>
    </location>
</feature>
<evidence type="ECO:0000313" key="3">
    <source>
        <dbReference type="Proteomes" id="UP000274131"/>
    </source>
</evidence>
<feature type="compositionally biased region" description="Basic and acidic residues" evidence="1">
    <location>
        <begin position="50"/>
        <end position="60"/>
    </location>
</feature>
<proteinExistence type="predicted"/>
<sequence>MKSSKGINNLKKSAVANHILSNNHEYFGKKLPSEESETEATVLNKSNGRPSEDLEIEVKSNTKRQPVKNFNDVNKLSSLLGVKTSEAVLNPFQSPFLRKVSNESSTYSCTTSIQEELRKEETVNTASSVSENLPESDNDASSSSLSINTKSTNEKQNNDLKEFRSSRSTASSTSESLTQKPSSSCDKKRSSKSDISKQFSQTPNTTSNQTSEASTRKEEHSLSVTNTVLTSGLPAENSEGNSVEISSPSCCSTLTLKNDRTSNSNLQEEERSEISRSSETTTKCNKILQQSPIISTTENNATDVNSEQEGPQRKRPGGILAKNERSRSCSVSALRRRKPRKSSNTKNKVTTADPFFQNQKDNEVNFSDLPLYQEAHLRLLGGLLKSNDEKTAVAEVLRLHMSLLKSEVQRELQALREWDRLMSDLEQQTNVISFDNLREILRGYEY</sequence>
<dbReference type="Proteomes" id="UP000274131">
    <property type="component" value="Unassembled WGS sequence"/>
</dbReference>
<organism evidence="4">
    <name type="scientific">Enterobius vermicularis</name>
    <name type="common">Human pinworm</name>
    <dbReference type="NCBI Taxonomy" id="51028"/>
    <lineage>
        <taxon>Eukaryota</taxon>
        <taxon>Metazoa</taxon>
        <taxon>Ecdysozoa</taxon>
        <taxon>Nematoda</taxon>
        <taxon>Chromadorea</taxon>
        <taxon>Rhabditida</taxon>
        <taxon>Spirurina</taxon>
        <taxon>Oxyuridomorpha</taxon>
        <taxon>Oxyuroidea</taxon>
        <taxon>Oxyuridae</taxon>
        <taxon>Enterobius</taxon>
    </lineage>
</organism>
<keyword evidence="3" id="KW-1185">Reference proteome</keyword>
<accession>A0A158QA21</accession>
<evidence type="ECO:0000256" key="1">
    <source>
        <dbReference type="SAM" id="MobiDB-lite"/>
    </source>
</evidence>
<feature type="compositionally biased region" description="Basic and acidic residues" evidence="1">
    <location>
        <begin position="185"/>
        <end position="195"/>
    </location>
</feature>
<dbReference type="WBParaSite" id="EVEC_0000389701-mRNA-1">
    <property type="protein sequence ID" value="EVEC_0000389701-mRNA-1"/>
    <property type="gene ID" value="EVEC_0000389701"/>
</dbReference>
<name>A0A158QA21_ENTVE</name>
<feature type="region of interest" description="Disordered" evidence="1">
    <location>
        <begin position="30"/>
        <end position="65"/>
    </location>
</feature>
<feature type="compositionally biased region" description="Polar residues" evidence="1">
    <location>
        <begin position="39"/>
        <end position="49"/>
    </location>
</feature>
<reference evidence="4" key="1">
    <citation type="submission" date="2016-04" db="UniProtKB">
        <authorList>
            <consortium name="WormBaseParasite"/>
        </authorList>
    </citation>
    <scope>IDENTIFICATION</scope>
</reference>
<feature type="compositionally biased region" description="Low complexity" evidence="1">
    <location>
        <begin position="196"/>
        <end position="211"/>
    </location>
</feature>
<dbReference type="EMBL" id="UXUI01007635">
    <property type="protein sequence ID" value="VDD88462.1"/>
    <property type="molecule type" value="Genomic_DNA"/>
</dbReference>
<feature type="region of interest" description="Disordered" evidence="1">
    <location>
        <begin position="100"/>
        <end position="350"/>
    </location>
</feature>
<reference evidence="2 3" key="2">
    <citation type="submission" date="2018-10" db="EMBL/GenBank/DDBJ databases">
        <authorList>
            <consortium name="Pathogen Informatics"/>
        </authorList>
    </citation>
    <scope>NUCLEOTIDE SEQUENCE [LARGE SCALE GENOMIC DNA]</scope>
</reference>
<feature type="compositionally biased region" description="Polar residues" evidence="1">
    <location>
        <begin position="102"/>
        <end position="114"/>
    </location>
</feature>
<evidence type="ECO:0000313" key="2">
    <source>
        <dbReference type="EMBL" id="VDD88462.1"/>
    </source>
</evidence>
<gene>
    <name evidence="2" type="ORF">EVEC_LOCUS3605</name>
</gene>
<evidence type="ECO:0000313" key="4">
    <source>
        <dbReference type="WBParaSite" id="EVEC_0000389701-mRNA-1"/>
    </source>
</evidence>